<organism evidence="1 2">
    <name type="scientific">Enterococcus casseliflavus</name>
    <name type="common">Enterococcus flavescens</name>
    <dbReference type="NCBI Taxonomy" id="37734"/>
    <lineage>
        <taxon>Bacteria</taxon>
        <taxon>Bacillati</taxon>
        <taxon>Bacillota</taxon>
        <taxon>Bacilli</taxon>
        <taxon>Lactobacillales</taxon>
        <taxon>Enterococcaceae</taxon>
        <taxon>Enterococcus</taxon>
    </lineage>
</organism>
<gene>
    <name evidence="1" type="ORF">P7I32_17285</name>
</gene>
<dbReference type="RefSeq" id="WP_311904702.1">
    <property type="nucleotide sequence ID" value="NZ_JARQDV010000030.1"/>
</dbReference>
<protein>
    <submittedName>
        <fullName evidence="1">DUF6075 family protein</fullName>
    </submittedName>
</protein>
<dbReference type="InterPro" id="IPR045721">
    <property type="entry name" value="DUF6075"/>
</dbReference>
<reference evidence="1" key="1">
    <citation type="submission" date="2023-03" db="EMBL/GenBank/DDBJ databases">
        <authorList>
            <person name="Shen W."/>
            <person name="Cai J."/>
        </authorList>
    </citation>
    <scope>NUCLEOTIDE SEQUENCE</scope>
    <source>
        <strain evidence="1">K72-2</strain>
    </source>
</reference>
<sequence length="128" mass="15213">MEELFLNKEHIARFNYMMEELGFTDLRDPYWRSLVFIFTGDERLFNQRRSMVNFVQKEINSDLWFDGTLSGGEQRLVALAYNLFTNQDFYEFEGGKRYNISPLEVFSGVDEAGYQLAKNAIDMRLQFF</sequence>
<dbReference type="EMBL" id="JARQDV010000030">
    <property type="protein sequence ID" value="MDT2966327.1"/>
    <property type="molecule type" value="Genomic_DNA"/>
</dbReference>
<proteinExistence type="predicted"/>
<evidence type="ECO:0000313" key="1">
    <source>
        <dbReference type="EMBL" id="MDT2966327.1"/>
    </source>
</evidence>
<dbReference type="Proteomes" id="UP001268896">
    <property type="component" value="Unassembled WGS sequence"/>
</dbReference>
<accession>A0AAW8UUP9</accession>
<dbReference type="AlphaFoldDB" id="A0AAW8UUP9"/>
<dbReference type="Pfam" id="PF19552">
    <property type="entry name" value="DUF6075"/>
    <property type="match status" value="1"/>
</dbReference>
<comment type="caution">
    <text evidence="1">The sequence shown here is derived from an EMBL/GenBank/DDBJ whole genome shotgun (WGS) entry which is preliminary data.</text>
</comment>
<evidence type="ECO:0000313" key="2">
    <source>
        <dbReference type="Proteomes" id="UP001268896"/>
    </source>
</evidence>
<name>A0AAW8UUP9_ENTCA</name>